<dbReference type="PANTHER" id="PTHR31375">
    <property type="match status" value="1"/>
</dbReference>
<keyword evidence="7" id="KW-0961">Cell wall biogenesis/degradation</keyword>
<keyword evidence="6 9" id="KW-0326">Glycosidase</keyword>
<evidence type="ECO:0000256" key="5">
    <source>
        <dbReference type="ARBA" id="ARBA00022801"/>
    </source>
</evidence>
<dbReference type="OrthoDB" id="187139at2759"/>
<dbReference type="InterPro" id="IPR011050">
    <property type="entry name" value="Pectin_lyase_fold/virulence"/>
</dbReference>
<comment type="similarity">
    <text evidence="2 9">Belongs to the glycosyl hydrolase 28 family.</text>
</comment>
<accession>A0A8K0H0B9</accession>
<keyword evidence="12" id="KW-1185">Reference proteome</keyword>
<evidence type="ECO:0008006" key="13">
    <source>
        <dbReference type="Google" id="ProtNLM"/>
    </source>
</evidence>
<feature type="signal peptide" evidence="10">
    <location>
        <begin position="1"/>
        <end position="26"/>
    </location>
</feature>
<evidence type="ECO:0000256" key="1">
    <source>
        <dbReference type="ARBA" id="ARBA00004191"/>
    </source>
</evidence>
<evidence type="ECO:0000313" key="12">
    <source>
        <dbReference type="Proteomes" id="UP000796880"/>
    </source>
</evidence>
<dbReference type="SMART" id="SM00710">
    <property type="entry name" value="PbH1"/>
    <property type="match status" value="4"/>
</dbReference>
<dbReference type="EMBL" id="VOIH02000006">
    <property type="protein sequence ID" value="KAF3443310.1"/>
    <property type="molecule type" value="Genomic_DNA"/>
</dbReference>
<evidence type="ECO:0000256" key="3">
    <source>
        <dbReference type="ARBA" id="ARBA00022512"/>
    </source>
</evidence>
<comment type="caution">
    <text evidence="11">The sequence shown here is derived from an EMBL/GenBank/DDBJ whole genome shotgun (WGS) entry which is preliminary data.</text>
</comment>
<evidence type="ECO:0000256" key="7">
    <source>
        <dbReference type="ARBA" id="ARBA00023316"/>
    </source>
</evidence>
<keyword evidence="5 9" id="KW-0378">Hydrolase</keyword>
<dbReference type="Proteomes" id="UP000796880">
    <property type="component" value="Unassembled WGS sequence"/>
</dbReference>
<evidence type="ECO:0000256" key="9">
    <source>
        <dbReference type="RuleBase" id="RU361169"/>
    </source>
</evidence>
<dbReference type="FunFam" id="2.160.20.10:FF:000004">
    <property type="entry name" value="Pectin lyase-like superfamily protein"/>
    <property type="match status" value="1"/>
</dbReference>
<keyword evidence="4" id="KW-0964">Secreted</keyword>
<dbReference type="AlphaFoldDB" id="A0A8K0H0B9"/>
<name>A0A8K0H0B9_9ROSA</name>
<gene>
    <name evidence="11" type="ORF">FNV43_RR12992</name>
</gene>
<dbReference type="InterPro" id="IPR012334">
    <property type="entry name" value="Pectin_lyas_fold"/>
</dbReference>
<keyword evidence="10" id="KW-0732">Signal</keyword>
<comment type="subcellular location">
    <subcellularLocation>
        <location evidence="1">Secreted</location>
        <location evidence="1">Cell wall</location>
    </subcellularLocation>
</comment>
<evidence type="ECO:0000256" key="10">
    <source>
        <dbReference type="SAM" id="SignalP"/>
    </source>
</evidence>
<dbReference type="SUPFAM" id="SSF51126">
    <property type="entry name" value="Pectin lyase-like"/>
    <property type="match status" value="1"/>
</dbReference>
<evidence type="ECO:0000256" key="8">
    <source>
        <dbReference type="PROSITE-ProRule" id="PRU10052"/>
    </source>
</evidence>
<reference evidence="11" key="1">
    <citation type="submission" date="2020-03" db="EMBL/GenBank/DDBJ databases">
        <title>A high-quality chromosome-level genome assembly of a woody plant with both climbing and erect habits, Rhamnella rubrinervis.</title>
        <authorList>
            <person name="Lu Z."/>
            <person name="Yang Y."/>
            <person name="Zhu X."/>
            <person name="Sun Y."/>
        </authorList>
    </citation>
    <scope>NUCLEOTIDE SEQUENCE</scope>
    <source>
        <strain evidence="11">BYM</strain>
        <tissue evidence="11">Leaf</tissue>
    </source>
</reference>
<dbReference type="PROSITE" id="PS00502">
    <property type="entry name" value="POLYGALACTURONASE"/>
    <property type="match status" value="1"/>
</dbReference>
<organism evidence="11 12">
    <name type="scientific">Rhamnella rubrinervis</name>
    <dbReference type="NCBI Taxonomy" id="2594499"/>
    <lineage>
        <taxon>Eukaryota</taxon>
        <taxon>Viridiplantae</taxon>
        <taxon>Streptophyta</taxon>
        <taxon>Embryophyta</taxon>
        <taxon>Tracheophyta</taxon>
        <taxon>Spermatophyta</taxon>
        <taxon>Magnoliopsida</taxon>
        <taxon>eudicotyledons</taxon>
        <taxon>Gunneridae</taxon>
        <taxon>Pentapetalae</taxon>
        <taxon>rosids</taxon>
        <taxon>fabids</taxon>
        <taxon>Rosales</taxon>
        <taxon>Rhamnaceae</taxon>
        <taxon>rhamnoid group</taxon>
        <taxon>Rhamneae</taxon>
        <taxon>Rhamnella</taxon>
    </lineage>
</organism>
<sequence length="402" mass="42814">MGFSKISLGANSLLLVVAVLATEVQGLNTFDVRKYGAKADGKTEDTQAIMKAWKDACASTTPSTVVIPRGKYSVGPLMLLGPCKAKSIAINLQGILQAPSDLNKHKSQDGWIVFQYIDGLTVFGGGTFDGQGSVAWAVNDCAKTGKCNSLPINIRFNFITNSLVQGVTSLDSKQFHVNVLGCNNLTFDHFTITAPGESLNTDGIHIGRSIGINITNSNIKTGDDCISIGDGSKQIRITGVNCGPGHGISVGSLGKYPNEEPVEGVFVKNCTLTGTQNGVRIKTWPDSHQGVASDMHFEDIIMNNVGFPVLIDQEYCPWNQCKQSIPSRIQLSKISFSKIRGTSSTAEAVKLVCSKGVPCQNVEISDINLKYTGPQGRAKSICKNVKPTVKGQQVPTACSATA</sequence>
<dbReference type="Pfam" id="PF00295">
    <property type="entry name" value="Glyco_hydro_28"/>
    <property type="match status" value="1"/>
</dbReference>
<evidence type="ECO:0000256" key="4">
    <source>
        <dbReference type="ARBA" id="ARBA00022525"/>
    </source>
</evidence>
<dbReference type="InterPro" id="IPR006626">
    <property type="entry name" value="PbH1"/>
</dbReference>
<dbReference type="GO" id="GO:0005975">
    <property type="term" value="P:carbohydrate metabolic process"/>
    <property type="evidence" value="ECO:0007669"/>
    <property type="project" value="InterPro"/>
</dbReference>
<protein>
    <recommendedName>
        <fullName evidence="13">Exopolygalacturonase</fullName>
    </recommendedName>
</protein>
<evidence type="ECO:0000313" key="11">
    <source>
        <dbReference type="EMBL" id="KAF3443310.1"/>
    </source>
</evidence>
<evidence type="ECO:0000256" key="6">
    <source>
        <dbReference type="ARBA" id="ARBA00023295"/>
    </source>
</evidence>
<feature type="active site" evidence="8">
    <location>
        <position position="246"/>
    </location>
</feature>
<keyword evidence="3" id="KW-0134">Cell wall</keyword>
<evidence type="ECO:0000256" key="2">
    <source>
        <dbReference type="ARBA" id="ARBA00008834"/>
    </source>
</evidence>
<proteinExistence type="inferred from homology"/>
<dbReference type="Gene3D" id="2.160.20.10">
    <property type="entry name" value="Single-stranded right-handed beta-helix, Pectin lyase-like"/>
    <property type="match status" value="1"/>
</dbReference>
<dbReference type="GO" id="GO:0071555">
    <property type="term" value="P:cell wall organization"/>
    <property type="evidence" value="ECO:0007669"/>
    <property type="project" value="UniProtKB-KW"/>
</dbReference>
<dbReference type="InterPro" id="IPR000743">
    <property type="entry name" value="Glyco_hydro_28"/>
</dbReference>
<feature type="chain" id="PRO_5035475441" description="Exopolygalacturonase" evidence="10">
    <location>
        <begin position="27"/>
        <end position="402"/>
    </location>
</feature>
<dbReference type="GO" id="GO:0004650">
    <property type="term" value="F:polygalacturonase activity"/>
    <property type="evidence" value="ECO:0007669"/>
    <property type="project" value="InterPro"/>
</dbReference>